<gene>
    <name evidence="1" type="ordered locus">LHK_01908</name>
</gene>
<name>C1D8V2_LARHH</name>
<proteinExistence type="predicted"/>
<organism evidence="1 2">
    <name type="scientific">Laribacter hongkongensis (strain HLHK9)</name>
    <dbReference type="NCBI Taxonomy" id="557598"/>
    <lineage>
        <taxon>Bacteria</taxon>
        <taxon>Pseudomonadati</taxon>
        <taxon>Pseudomonadota</taxon>
        <taxon>Betaproteobacteria</taxon>
        <taxon>Neisseriales</taxon>
        <taxon>Aquaspirillaceae</taxon>
        <taxon>Laribacter</taxon>
    </lineage>
</organism>
<evidence type="ECO:0000313" key="1">
    <source>
        <dbReference type="EMBL" id="ACO74892.1"/>
    </source>
</evidence>
<protein>
    <submittedName>
        <fullName evidence="1">Uncharacterized protein</fullName>
    </submittedName>
</protein>
<sequence>MTCLDQQAHQFAGFVSGYAARDANKKVSLHEIKRSCCIFGRECSSLPVHPATRYAGRFSG</sequence>
<accession>C1D8V2</accession>
<dbReference type="EMBL" id="CP001154">
    <property type="protein sequence ID" value="ACO74892.1"/>
    <property type="molecule type" value="Genomic_DNA"/>
</dbReference>
<keyword evidence="2" id="KW-1185">Reference proteome</keyword>
<dbReference type="AlphaFoldDB" id="C1D8V2"/>
<dbReference type="Proteomes" id="UP000002010">
    <property type="component" value="Chromosome"/>
</dbReference>
<dbReference type="KEGG" id="lhk:LHK_01908"/>
<reference evidence="1 2" key="1">
    <citation type="journal article" date="2009" name="PLoS Genet.">
        <title>The complete genome and proteome of Laribacter hongkongensis reveal potential mechanisms for adaptations to different temperatures and habitats.</title>
        <authorList>
            <person name="Woo P.C."/>
            <person name="Lau S.K."/>
            <person name="Tse H."/>
            <person name="Teng J.L."/>
            <person name="Curreem S.O."/>
            <person name="Tsang A.K."/>
            <person name="Fan R.Y."/>
            <person name="Wong G.K."/>
            <person name="Huang Y."/>
            <person name="Loman N.J."/>
            <person name="Snyder L.A."/>
            <person name="Cai J.J."/>
            <person name="Huang J.D."/>
            <person name="Mak W."/>
            <person name="Pallen M.J."/>
            <person name="Lok S."/>
            <person name="Yuen K.Y."/>
        </authorList>
    </citation>
    <scope>NUCLEOTIDE SEQUENCE [LARGE SCALE GENOMIC DNA]</scope>
    <source>
        <strain evidence="1 2">HLHK9</strain>
    </source>
</reference>
<dbReference type="HOGENOM" id="CLU_2935882_0_0_4"/>
<evidence type="ECO:0000313" key="2">
    <source>
        <dbReference type="Proteomes" id="UP000002010"/>
    </source>
</evidence>